<protein>
    <submittedName>
        <fullName evidence="1">Uncharacterized protein</fullName>
    </submittedName>
</protein>
<accession>A0ACC1QRE0</accession>
<reference evidence="1" key="1">
    <citation type="submission" date="2022-07" db="EMBL/GenBank/DDBJ databases">
        <title>Genome Sequence of Lecanicillium saksenae.</title>
        <authorList>
            <person name="Buettner E."/>
        </authorList>
    </citation>
    <scope>NUCLEOTIDE SEQUENCE</scope>
    <source>
        <strain evidence="1">VT-O1</strain>
    </source>
</reference>
<dbReference type="Proteomes" id="UP001148737">
    <property type="component" value="Unassembled WGS sequence"/>
</dbReference>
<keyword evidence="2" id="KW-1185">Reference proteome</keyword>
<evidence type="ECO:0000313" key="2">
    <source>
        <dbReference type="Proteomes" id="UP001148737"/>
    </source>
</evidence>
<evidence type="ECO:0000313" key="1">
    <source>
        <dbReference type="EMBL" id="KAJ3487460.1"/>
    </source>
</evidence>
<gene>
    <name evidence="1" type="ORF">NLG97_g6406</name>
</gene>
<proteinExistence type="predicted"/>
<organism evidence="1 2">
    <name type="scientific">Lecanicillium saksenae</name>
    <dbReference type="NCBI Taxonomy" id="468837"/>
    <lineage>
        <taxon>Eukaryota</taxon>
        <taxon>Fungi</taxon>
        <taxon>Dikarya</taxon>
        <taxon>Ascomycota</taxon>
        <taxon>Pezizomycotina</taxon>
        <taxon>Sordariomycetes</taxon>
        <taxon>Hypocreomycetidae</taxon>
        <taxon>Hypocreales</taxon>
        <taxon>Cordycipitaceae</taxon>
        <taxon>Lecanicillium</taxon>
    </lineage>
</organism>
<sequence length="346" mass="37829">MADVQLGVLGACFVTASSISLVLTRADAGTAGVALSFAMTFRRTMTRLLQRINVIEAGLQNVKRIDDYSRIQQEPTSEVDVPDSWPAQGRIQFKGLTAGYHSELPAVLHNLTFTVEPGELVGVVGRTGAGKSSLTLALTRLIGVREGSILIDGFDISTIKLPLLRHRILVIPQDPHLFRGTLRSVLDPDGTYQDQELLGALSRVQLRTDNIHDASQLSDLSFVIEDGGRNISQGQRQILYLAKALLTRKRIIVMDEATSAVDMETDLNMQSAIRNELSAATVLVVAHRLATIADFSKILVLDHGKGVEFGTPKDLYNQKGMFWKLVQHSSDKESLVDTIMGTSKPT</sequence>
<name>A0ACC1QRE0_9HYPO</name>
<dbReference type="EMBL" id="JANAKD010000840">
    <property type="protein sequence ID" value="KAJ3487460.1"/>
    <property type="molecule type" value="Genomic_DNA"/>
</dbReference>
<comment type="caution">
    <text evidence="1">The sequence shown here is derived from an EMBL/GenBank/DDBJ whole genome shotgun (WGS) entry which is preliminary data.</text>
</comment>